<keyword evidence="3" id="KW-0645">Protease</keyword>
<feature type="region of interest" description="Disordered" evidence="1">
    <location>
        <begin position="93"/>
        <end position="112"/>
    </location>
</feature>
<dbReference type="AlphaFoldDB" id="A0A831U3G3"/>
<evidence type="ECO:0000313" key="3">
    <source>
        <dbReference type="EMBL" id="HEN43583.1"/>
    </source>
</evidence>
<name>A0A831U3G3_GEOME</name>
<keyword evidence="3" id="KW-0121">Carboxypeptidase</keyword>
<evidence type="ECO:0000256" key="1">
    <source>
        <dbReference type="SAM" id="MobiDB-lite"/>
    </source>
</evidence>
<comment type="caution">
    <text evidence="3">The sequence shown here is derived from an EMBL/GenBank/DDBJ whole genome shotgun (WGS) entry which is preliminary data.</text>
</comment>
<sequence>MKRLILFALVCAITLGSTWVEAGEPRGILTGRLLMKGGKPMAGGTVFLFAAEAGPPPAPERYWRVPDEVMTLDADGRFSMELIPGSYHVGGVKREKEQEIGPPRAGDHFLTSRDEQGEPRFFTVRGGETTDIGSLGDAVPFDPALGGKREGATGIEGTIIDAAGKPVAGALVFAYPNPDMGGKPLFVSERSGADGRYLLRVSEGGRYFLKARDVYGGGPPAEGAVMGVYGDSAPQPLVVRTGSLTPGADIRVFRFTRSGRAAGSASVGMSAGE</sequence>
<protein>
    <submittedName>
        <fullName evidence="3">Carboxypeptidase regulatory-like domain-containing protein</fullName>
    </submittedName>
</protein>
<accession>A0A831U3G3</accession>
<keyword evidence="3" id="KW-0378">Hydrolase</keyword>
<evidence type="ECO:0000256" key="2">
    <source>
        <dbReference type="SAM" id="SignalP"/>
    </source>
</evidence>
<keyword evidence="2" id="KW-0732">Signal</keyword>
<dbReference type="GO" id="GO:0004180">
    <property type="term" value="F:carboxypeptidase activity"/>
    <property type="evidence" value="ECO:0007669"/>
    <property type="project" value="UniProtKB-KW"/>
</dbReference>
<organism evidence="3">
    <name type="scientific">Geobacter metallireducens</name>
    <dbReference type="NCBI Taxonomy" id="28232"/>
    <lineage>
        <taxon>Bacteria</taxon>
        <taxon>Pseudomonadati</taxon>
        <taxon>Thermodesulfobacteriota</taxon>
        <taxon>Desulfuromonadia</taxon>
        <taxon>Geobacterales</taxon>
        <taxon>Geobacteraceae</taxon>
        <taxon>Geobacter</taxon>
    </lineage>
</organism>
<dbReference type="SUPFAM" id="SSF49464">
    <property type="entry name" value="Carboxypeptidase regulatory domain-like"/>
    <property type="match status" value="1"/>
</dbReference>
<dbReference type="EMBL" id="DSOV01000068">
    <property type="protein sequence ID" value="HEN43583.1"/>
    <property type="molecule type" value="Genomic_DNA"/>
</dbReference>
<gene>
    <name evidence="3" type="ORF">ENQ87_14665</name>
</gene>
<reference evidence="3" key="1">
    <citation type="journal article" date="2020" name="mSystems">
        <title>Genome- and Community-Level Interaction Insights into Carbon Utilization and Element Cycling Functions of Hydrothermarchaeota in Hydrothermal Sediment.</title>
        <authorList>
            <person name="Zhou Z."/>
            <person name="Liu Y."/>
            <person name="Xu W."/>
            <person name="Pan J."/>
            <person name="Luo Z.H."/>
            <person name="Li M."/>
        </authorList>
    </citation>
    <scope>NUCLEOTIDE SEQUENCE [LARGE SCALE GENOMIC DNA]</scope>
    <source>
        <strain evidence="3">SpSt-349</strain>
    </source>
</reference>
<feature type="signal peptide" evidence="2">
    <location>
        <begin position="1"/>
        <end position="22"/>
    </location>
</feature>
<dbReference type="InterPro" id="IPR008969">
    <property type="entry name" value="CarboxyPept-like_regulatory"/>
</dbReference>
<proteinExistence type="predicted"/>
<feature type="chain" id="PRO_5033020019" evidence="2">
    <location>
        <begin position="23"/>
        <end position="273"/>
    </location>
</feature>